<evidence type="ECO:0000313" key="2">
    <source>
        <dbReference type="Proteomes" id="UP000001947"/>
    </source>
</evidence>
<dbReference type="OrthoDB" id="7059859at2"/>
<dbReference type="RefSeq" id="WP_011470316.1">
    <property type="nucleotide sequence ID" value="NC_007912.1"/>
</dbReference>
<protein>
    <submittedName>
        <fullName evidence="1">Uncharacterized protein</fullName>
    </submittedName>
</protein>
<proteinExistence type="predicted"/>
<reference evidence="1 2" key="1">
    <citation type="journal article" date="2008" name="PLoS Genet.">
        <title>Complete genome sequence of the complex carbohydrate-degrading marine bacterium, Saccharophagus degradans strain 2-40 T.</title>
        <authorList>
            <person name="Weiner R.M."/>
            <person name="Taylor L.E.II."/>
            <person name="Henrissat B."/>
            <person name="Hauser L."/>
            <person name="Land M."/>
            <person name="Coutinho P.M."/>
            <person name="Rancurel C."/>
            <person name="Saunders E.H."/>
            <person name="Longmire A.G."/>
            <person name="Zhang H."/>
            <person name="Bayer E.A."/>
            <person name="Gilbert H.J."/>
            <person name="Larimer F."/>
            <person name="Zhulin I.B."/>
            <person name="Ekborg N.A."/>
            <person name="Lamed R."/>
            <person name="Richardson P.M."/>
            <person name="Borovok I."/>
            <person name="Hutcheson S."/>
        </authorList>
    </citation>
    <scope>NUCLEOTIDE SEQUENCE [LARGE SCALE GENOMIC DNA]</scope>
    <source>
        <strain evidence="2">2-40 / ATCC 43961 / DSM 17024</strain>
    </source>
</reference>
<accession>Q21DX8</accession>
<dbReference type="KEGG" id="sde:Sde_3846"/>
<evidence type="ECO:0000313" key="1">
    <source>
        <dbReference type="EMBL" id="ABD83101.1"/>
    </source>
</evidence>
<dbReference type="HOGENOM" id="CLU_808643_0_0_6"/>
<dbReference type="AlphaFoldDB" id="Q21DX8"/>
<name>Q21DX8_SACD2</name>
<dbReference type="Proteomes" id="UP000001947">
    <property type="component" value="Chromosome"/>
</dbReference>
<dbReference type="GeneID" id="98615445"/>
<gene>
    <name evidence="1" type="ordered locus">Sde_3846</name>
</gene>
<keyword evidence="2" id="KW-1185">Reference proteome</keyword>
<dbReference type="EMBL" id="CP000282">
    <property type="protein sequence ID" value="ABD83101.1"/>
    <property type="molecule type" value="Genomic_DNA"/>
</dbReference>
<sequence>MFLQILGVIFLLVLVVVAFYGWKIYRFVKRQANTDTVVAMSVLPAQDMELEPAVVDDWKEKERLGFMEAELKKIGAGHTGYFCVYMGSAIVKLSIWNIKGQAMAVIYEAASEQDKNNVSFFYEVGCKLASGSVCVTSNPHAEYESRPAGHNISYVQSDSILGLVKALKANIPEGGKLQKINDPKEFFLECYEDIAEWGWREEQLTSEKTQQTLAAVGVDVNDELMCDLIEYGKKYSIEVHVNKARRRFAERSGLSASQWEKIRDKLVYINEKMGVDELISGVYDLAGELTDAQELVIEGFEHNNKELVDPISAFQLLLQSLNIKAKKLASMEKPIKTGVYMPL</sequence>
<organism evidence="1 2">
    <name type="scientific">Saccharophagus degradans (strain 2-40 / ATCC 43961 / DSM 17024)</name>
    <dbReference type="NCBI Taxonomy" id="203122"/>
    <lineage>
        <taxon>Bacteria</taxon>
        <taxon>Pseudomonadati</taxon>
        <taxon>Pseudomonadota</taxon>
        <taxon>Gammaproteobacteria</taxon>
        <taxon>Cellvibrionales</taxon>
        <taxon>Cellvibrionaceae</taxon>
        <taxon>Saccharophagus</taxon>
    </lineage>
</organism>